<proteinExistence type="predicted"/>
<evidence type="ECO:0000259" key="5">
    <source>
        <dbReference type="PROSITE" id="PS51733"/>
    </source>
</evidence>
<organism evidence="6 7">
    <name type="scientific">Natronomicrosphaera hydrolytica</name>
    <dbReference type="NCBI Taxonomy" id="3242702"/>
    <lineage>
        <taxon>Bacteria</taxon>
        <taxon>Pseudomonadati</taxon>
        <taxon>Planctomycetota</taxon>
        <taxon>Phycisphaerae</taxon>
        <taxon>Phycisphaerales</taxon>
        <taxon>Phycisphaeraceae</taxon>
        <taxon>Natronomicrosphaera</taxon>
    </lineage>
</organism>
<name>A0ABV4U448_9BACT</name>
<sequence length="249" mass="27098">MRSIHHDTLDSTSDEARRMLSCHPGEVLLITAGQQTRGRGRRGRTWHSPRGGVWLSLAWPTKREPTHYTAAPLIAALATWHTLMGCIGDHEAKREAQLRIKWPNDLLLDGRKLAGILCEQAMEHSALIVGVGVNANFAASDLPTNVRQPTTTLRDALGHAVDLPAFTNRLAQALEAALADLERDGFTDDTRLAIEQRLTMLGQCIALRAADRVVQGNVQGLAPDGGLLLDVAGEQQVFTVGEVQQTQQA</sequence>
<dbReference type="Proteomes" id="UP001575105">
    <property type="component" value="Unassembled WGS sequence"/>
</dbReference>
<dbReference type="Gene3D" id="2.30.30.100">
    <property type="match status" value="1"/>
</dbReference>
<feature type="domain" description="BPL/LPL catalytic" evidence="5">
    <location>
        <begin position="1"/>
        <end position="182"/>
    </location>
</feature>
<evidence type="ECO:0000256" key="2">
    <source>
        <dbReference type="ARBA" id="ARBA00023267"/>
    </source>
</evidence>
<dbReference type="NCBIfam" id="TIGR00121">
    <property type="entry name" value="birA_ligase"/>
    <property type="match status" value="1"/>
</dbReference>
<dbReference type="RefSeq" id="WP_425345306.1">
    <property type="nucleotide sequence ID" value="NZ_JBGUBD010000005.1"/>
</dbReference>
<evidence type="ECO:0000256" key="3">
    <source>
        <dbReference type="ARBA" id="ARBA00024227"/>
    </source>
</evidence>
<comment type="caution">
    <text evidence="6">The sequence shown here is derived from an EMBL/GenBank/DDBJ whole genome shotgun (WGS) entry which is preliminary data.</text>
</comment>
<keyword evidence="2" id="KW-0092">Biotin</keyword>
<dbReference type="EC" id="6.3.4.15" evidence="3"/>
<dbReference type="Pfam" id="PF03099">
    <property type="entry name" value="BPL_LplA_LipB"/>
    <property type="match status" value="1"/>
</dbReference>
<dbReference type="Pfam" id="PF02237">
    <property type="entry name" value="BPL_C"/>
    <property type="match status" value="1"/>
</dbReference>
<accession>A0ABV4U448</accession>
<gene>
    <name evidence="6" type="ORF">ACERK3_08720</name>
</gene>
<dbReference type="GO" id="GO:0004077">
    <property type="term" value="F:biotin--[biotin carboxyl-carrier protein] ligase activity"/>
    <property type="evidence" value="ECO:0007669"/>
    <property type="project" value="UniProtKB-EC"/>
</dbReference>
<dbReference type="PANTHER" id="PTHR12835">
    <property type="entry name" value="BIOTIN PROTEIN LIGASE"/>
    <property type="match status" value="1"/>
</dbReference>
<evidence type="ECO:0000313" key="6">
    <source>
        <dbReference type="EMBL" id="MFA9478378.1"/>
    </source>
</evidence>
<reference evidence="6 7" key="1">
    <citation type="submission" date="2024-08" db="EMBL/GenBank/DDBJ databases">
        <title>Whole-genome sequencing of halo(alkali)philic microorganisms from hypersaline lakes.</title>
        <authorList>
            <person name="Sorokin D.Y."/>
            <person name="Merkel A.Y."/>
            <person name="Messina E."/>
            <person name="Yakimov M."/>
        </authorList>
    </citation>
    <scope>NUCLEOTIDE SEQUENCE [LARGE SCALE GENOMIC DNA]</scope>
    <source>
        <strain evidence="6 7">AB-hyl4</strain>
    </source>
</reference>
<dbReference type="PANTHER" id="PTHR12835:SF5">
    <property type="entry name" value="BIOTIN--PROTEIN LIGASE"/>
    <property type="match status" value="1"/>
</dbReference>
<dbReference type="PROSITE" id="PS51733">
    <property type="entry name" value="BPL_LPL_CATALYTIC"/>
    <property type="match status" value="1"/>
</dbReference>
<dbReference type="EMBL" id="JBGUBD010000005">
    <property type="protein sequence ID" value="MFA9478378.1"/>
    <property type="molecule type" value="Genomic_DNA"/>
</dbReference>
<dbReference type="InterPro" id="IPR004143">
    <property type="entry name" value="BPL_LPL_catalytic"/>
</dbReference>
<evidence type="ECO:0000256" key="4">
    <source>
        <dbReference type="ARBA" id="ARBA00047846"/>
    </source>
</evidence>
<dbReference type="InterPro" id="IPR004408">
    <property type="entry name" value="Biotin_CoA_COase_ligase"/>
</dbReference>
<keyword evidence="7" id="KW-1185">Reference proteome</keyword>
<evidence type="ECO:0000256" key="1">
    <source>
        <dbReference type="ARBA" id="ARBA00022598"/>
    </source>
</evidence>
<dbReference type="InterPro" id="IPR045864">
    <property type="entry name" value="aa-tRNA-synth_II/BPL/LPL"/>
</dbReference>
<dbReference type="Gene3D" id="3.30.930.10">
    <property type="entry name" value="Bira Bifunctional Protein, Domain 2"/>
    <property type="match status" value="1"/>
</dbReference>
<keyword evidence="1 6" id="KW-0436">Ligase</keyword>
<comment type="catalytic activity">
    <reaction evidence="4">
        <text>biotin + L-lysyl-[protein] + ATP = N(6)-biotinyl-L-lysyl-[protein] + AMP + diphosphate + H(+)</text>
        <dbReference type="Rhea" id="RHEA:11756"/>
        <dbReference type="Rhea" id="RHEA-COMP:9752"/>
        <dbReference type="Rhea" id="RHEA-COMP:10505"/>
        <dbReference type="ChEBI" id="CHEBI:15378"/>
        <dbReference type="ChEBI" id="CHEBI:29969"/>
        <dbReference type="ChEBI" id="CHEBI:30616"/>
        <dbReference type="ChEBI" id="CHEBI:33019"/>
        <dbReference type="ChEBI" id="CHEBI:57586"/>
        <dbReference type="ChEBI" id="CHEBI:83144"/>
        <dbReference type="ChEBI" id="CHEBI:456215"/>
        <dbReference type="EC" id="6.3.4.15"/>
    </reaction>
</comment>
<dbReference type="SUPFAM" id="SSF55681">
    <property type="entry name" value="Class II aaRS and biotin synthetases"/>
    <property type="match status" value="1"/>
</dbReference>
<evidence type="ECO:0000313" key="7">
    <source>
        <dbReference type="Proteomes" id="UP001575105"/>
    </source>
</evidence>
<dbReference type="InterPro" id="IPR003142">
    <property type="entry name" value="BPL_C"/>
</dbReference>
<protein>
    <recommendedName>
        <fullName evidence="3">biotin--[biotin carboxyl-carrier protein] ligase</fullName>
        <ecNumber evidence="3">6.3.4.15</ecNumber>
    </recommendedName>
</protein>